<organism evidence="1">
    <name type="scientific">Oryza sativa subsp. japonica</name>
    <name type="common">Rice</name>
    <dbReference type="NCBI Taxonomy" id="39947"/>
    <lineage>
        <taxon>Eukaryota</taxon>
        <taxon>Viridiplantae</taxon>
        <taxon>Streptophyta</taxon>
        <taxon>Embryophyta</taxon>
        <taxon>Tracheophyta</taxon>
        <taxon>Spermatophyta</taxon>
        <taxon>Magnoliopsida</taxon>
        <taxon>Liliopsida</taxon>
        <taxon>Poales</taxon>
        <taxon>Poaceae</taxon>
        <taxon>BOP clade</taxon>
        <taxon>Oryzoideae</taxon>
        <taxon>Oryzeae</taxon>
        <taxon>Oryzinae</taxon>
        <taxon>Oryza</taxon>
        <taxon>Oryza sativa</taxon>
    </lineage>
</organism>
<accession>Q5VR55</accession>
<proteinExistence type="predicted"/>
<dbReference type="EMBL" id="AP003073">
    <property type="protein sequence ID" value="BAD68070.1"/>
    <property type="molecule type" value="Genomic_DNA"/>
</dbReference>
<dbReference type="Proteomes" id="UP000817658">
    <property type="component" value="Chromosome 1"/>
</dbReference>
<name>Q5VR55_ORYSJ</name>
<evidence type="ECO:0000313" key="1">
    <source>
        <dbReference type="EMBL" id="BAD68070.1"/>
    </source>
</evidence>
<reference evidence="1" key="1">
    <citation type="journal article" date="2002" name="Nature">
        <title>The genome sequence and structure of rice chromosome 1.</title>
        <authorList>
            <person name="Sasaki T."/>
            <person name="Matsumoto T."/>
            <person name="Yamamoto K."/>
            <person name="Sakata K."/>
            <person name="Baba T."/>
            <person name="Katayose Y."/>
            <person name="Wu J."/>
            <person name="Niimura Y."/>
            <person name="Cheng Z."/>
            <person name="Nagamura Y."/>
            <person name="Antonio B.A."/>
            <person name="Kanamori H."/>
            <person name="Hosokawa S."/>
            <person name="Masukawa M."/>
            <person name="Arikawa K."/>
            <person name="Chiden Y."/>
            <person name="Hayashi M."/>
            <person name="Okamoto M."/>
            <person name="Ando T."/>
            <person name="Aoki H."/>
            <person name="Arita K."/>
            <person name="Hamada M."/>
            <person name="Harada C."/>
            <person name="Hijishita S."/>
            <person name="Honda M."/>
            <person name="Ichikawa Y."/>
            <person name="Idonuma A."/>
            <person name="Iijima M."/>
            <person name="Ikeda M."/>
            <person name="Ikeno M."/>
            <person name="Itoh S."/>
            <person name="Itoh T."/>
            <person name="Itoh Y."/>
            <person name="Itoh Y."/>
            <person name="Iwabuchi A."/>
            <person name="Kamiya K."/>
            <person name="Karasawa W."/>
            <person name="Katagiri S."/>
            <person name="Kikuta A."/>
            <person name="Kobayashi N."/>
            <person name="Kono I."/>
            <person name="Machita K."/>
            <person name="Maehara T."/>
            <person name="Mizuno H."/>
            <person name="Mizubayashi T."/>
            <person name="Mukai Y."/>
            <person name="Nagasaki H."/>
            <person name="Nakashima M."/>
            <person name="Nakama Y."/>
            <person name="Nakamichi Y."/>
            <person name="Nakamura M."/>
            <person name="Namiki N."/>
            <person name="Negishi M."/>
            <person name="Ohta I."/>
            <person name="Ono N."/>
            <person name="Saji S."/>
            <person name="Sakai K."/>
            <person name="Shibata M."/>
            <person name="Shimokawa T."/>
            <person name="Shomura A."/>
            <person name="Song J."/>
            <person name="Takazaki Y."/>
            <person name="Terasawa K."/>
            <person name="Tsuji K."/>
            <person name="Waki K."/>
            <person name="Yamagata H."/>
            <person name="Yamane H."/>
            <person name="Yoshiki S."/>
            <person name="Yoshihara R."/>
            <person name="Yukawa K."/>
            <person name="Zhong H."/>
            <person name="Iwama H."/>
            <person name="Endo T."/>
            <person name="Ito H."/>
            <person name="Hahn J.H."/>
            <person name="Kim H.I."/>
            <person name="Eun M.Y."/>
            <person name="Yano M."/>
            <person name="Jiang J."/>
            <person name="Gojobori T."/>
        </authorList>
    </citation>
    <scope>NUCLEOTIDE SEQUENCE [LARGE SCALE GENOMIC DNA]</scope>
</reference>
<dbReference type="AlphaFoldDB" id="Q5VR55"/>
<gene>
    <name evidence="1" type="primary">P0702B09.38</name>
</gene>
<sequence>MPVTKRSAQSACARRRLSLVPDADHPQCLVSAPVWRCLTTSSSPWCKFHGARAHLIHVVEVLACRLYRRAPPRGRQRARPCLLRRRSPPMVVNELELVSSAVELLRVVHVPLCP</sequence>
<protein>
    <submittedName>
        <fullName evidence="1">Uncharacterized protein P0702B09.38</fullName>
    </submittedName>
</protein>